<name>U3P2G7_LEIXC</name>
<keyword evidence="1" id="KW-1133">Transmembrane helix</keyword>
<keyword evidence="1" id="KW-0472">Membrane</keyword>
<dbReference type="EMBL" id="CP006734">
    <property type="protein sequence ID" value="AGW40505.1"/>
    <property type="molecule type" value="Genomic_DNA"/>
</dbReference>
<gene>
    <name evidence="2" type="ORF">O159_02760</name>
</gene>
<reference evidence="2 3" key="1">
    <citation type="journal article" date="2013" name="Genome Announc.">
        <title>Complete Genome Sequence of Leifsonia xyli subsp. cynodontis Strain DSM46306, a Gram-Positive Bacterial Pathogen of Grasses.</title>
        <authorList>
            <person name="Monteiro-Vitorello C.B."/>
            <person name="Zerillo M.M."/>
            <person name="Van Sluys M.A."/>
            <person name="Camargo L.E."/>
            <person name="Kitajima J.P."/>
        </authorList>
    </citation>
    <scope>NUCLEOTIDE SEQUENCE [LARGE SCALE GENOMIC DNA]</scope>
    <source>
        <strain evidence="2 3">DSM 46306</strain>
    </source>
</reference>
<accession>U3P2G7</accession>
<sequence>MAVTALLGVVAIVIVVAKATSTKASAAIFGLACFAGCLLVNTKQFYLSFDATLGGHNHAYTIVQALWILAMFFMMISIARIRQSHEESRYTTMNVALAVGCIAAVAALLFITPMEQSVYRMEPYRNAWTAIVALNFVNLYSLGCAVVDVKRAIALYLLPEQPRLRRAGYAILAGAFTLGIITVAERLVTQTLDLTVTDYHPSALTNIDGTLIVVIGTLLPVGYPLLAIGKSRHGAATTISREEP</sequence>
<feature type="transmembrane region" description="Helical" evidence="1">
    <location>
        <begin position="93"/>
        <end position="114"/>
    </location>
</feature>
<evidence type="ECO:0000256" key="1">
    <source>
        <dbReference type="SAM" id="Phobius"/>
    </source>
</evidence>
<organism evidence="2 3">
    <name type="scientific">Leifsonia xyli subsp. cynodontis DSM 46306</name>
    <dbReference type="NCBI Taxonomy" id="1389489"/>
    <lineage>
        <taxon>Bacteria</taxon>
        <taxon>Bacillati</taxon>
        <taxon>Actinomycetota</taxon>
        <taxon>Actinomycetes</taxon>
        <taxon>Micrococcales</taxon>
        <taxon>Microbacteriaceae</taxon>
        <taxon>Leifsonia</taxon>
    </lineage>
</organism>
<dbReference type="STRING" id="1389489.O159_02760"/>
<dbReference type="PATRIC" id="fig|1389489.3.peg.260"/>
<feature type="transmembrane region" description="Helical" evidence="1">
    <location>
        <begin position="59"/>
        <end position="81"/>
    </location>
</feature>
<evidence type="ECO:0000313" key="2">
    <source>
        <dbReference type="EMBL" id="AGW40505.1"/>
    </source>
</evidence>
<dbReference type="AlphaFoldDB" id="U3P2G7"/>
<dbReference type="HOGENOM" id="CLU_1136931_0_0_11"/>
<protein>
    <recommendedName>
        <fullName evidence="4">Integral membrane protein</fullName>
    </recommendedName>
</protein>
<evidence type="ECO:0008006" key="4">
    <source>
        <dbReference type="Google" id="ProtNLM"/>
    </source>
</evidence>
<dbReference type="KEGG" id="lxy:O159_02760"/>
<keyword evidence="3" id="KW-1185">Reference proteome</keyword>
<feature type="transmembrane region" description="Helical" evidence="1">
    <location>
        <begin position="167"/>
        <end position="189"/>
    </location>
</feature>
<feature type="transmembrane region" description="Helical" evidence="1">
    <location>
        <begin position="126"/>
        <end position="147"/>
    </location>
</feature>
<proteinExistence type="predicted"/>
<feature type="transmembrane region" description="Helical" evidence="1">
    <location>
        <begin position="209"/>
        <end position="228"/>
    </location>
</feature>
<dbReference type="Proteomes" id="UP000016743">
    <property type="component" value="Chromosome"/>
</dbReference>
<evidence type="ECO:0000313" key="3">
    <source>
        <dbReference type="Proteomes" id="UP000016743"/>
    </source>
</evidence>
<keyword evidence="1" id="KW-0812">Transmembrane</keyword>